<dbReference type="RefSeq" id="WP_253565209.1">
    <property type="nucleotide sequence ID" value="NZ_JAMZEK010000001.1"/>
</dbReference>
<gene>
    <name evidence="2" type="ORF">NC595_05135</name>
</gene>
<reference evidence="2 3" key="1">
    <citation type="submission" date="2022-06" db="EMBL/GenBank/DDBJ databases">
        <title>Dyella sp. Sa strain:Sa Genome sequencing.</title>
        <authorList>
            <person name="Park S."/>
        </authorList>
    </citation>
    <scope>NUCLEOTIDE SEQUENCE [LARGE SCALE GENOMIC DNA]</scope>
    <source>
        <strain evidence="2 3">Sa</strain>
    </source>
</reference>
<comment type="caution">
    <text evidence="2">The sequence shown here is derived from an EMBL/GenBank/DDBJ whole genome shotgun (WGS) entry which is preliminary data.</text>
</comment>
<evidence type="ECO:0000313" key="2">
    <source>
        <dbReference type="EMBL" id="MCP1373440.1"/>
    </source>
</evidence>
<dbReference type="PROSITE" id="PS51471">
    <property type="entry name" value="FE2OG_OXY"/>
    <property type="match status" value="1"/>
</dbReference>
<dbReference type="PANTHER" id="PTHR31212">
    <property type="entry name" value="ALPHA-KETOGLUTARATE-DEPENDENT DIOXYGENASE ALKB HOMOLOG 3"/>
    <property type="match status" value="1"/>
</dbReference>
<dbReference type="InterPro" id="IPR037151">
    <property type="entry name" value="AlkB-like_sf"/>
</dbReference>
<dbReference type="GO" id="GO:0051213">
    <property type="term" value="F:dioxygenase activity"/>
    <property type="evidence" value="ECO:0007669"/>
    <property type="project" value="UniProtKB-KW"/>
</dbReference>
<sequence>MGEVVWQVLPLPGAELAIIEDWLAPTEADRLLTDLLSSIPWEIHRIRMFGREVASPRLSCWIGDPGASYVYSRTRFEPHPWPGALGALRARVEQACGVRFNSVLANLYRDGSDAMGWHSDDEPELGARPVIASLSLGAERRFVFRPRRRDEPGRRASELRLAHGSLLRMAGDTQQLYQHALPRTTRVTMPRINLTFRHIS</sequence>
<organism evidence="2 3">
    <name type="scientific">Dyella lutea</name>
    <dbReference type="NCBI Taxonomy" id="2950441"/>
    <lineage>
        <taxon>Bacteria</taxon>
        <taxon>Pseudomonadati</taxon>
        <taxon>Pseudomonadota</taxon>
        <taxon>Gammaproteobacteria</taxon>
        <taxon>Lysobacterales</taxon>
        <taxon>Rhodanobacteraceae</taxon>
        <taxon>Dyella</taxon>
    </lineage>
</organism>
<name>A0ABT1F7U1_9GAMM</name>
<keyword evidence="2" id="KW-0560">Oxidoreductase</keyword>
<feature type="domain" description="Fe2OG dioxygenase" evidence="1">
    <location>
        <begin position="99"/>
        <end position="200"/>
    </location>
</feature>
<dbReference type="Gene3D" id="2.60.120.590">
    <property type="entry name" value="Alpha-ketoglutarate-dependent dioxygenase AlkB-like"/>
    <property type="match status" value="1"/>
</dbReference>
<protein>
    <submittedName>
        <fullName evidence="2">Alpha-ketoglutarate-dependent dioxygenase AlkB</fullName>
    </submittedName>
</protein>
<dbReference type="Proteomes" id="UP001204615">
    <property type="component" value="Unassembled WGS sequence"/>
</dbReference>
<dbReference type="InterPro" id="IPR027450">
    <property type="entry name" value="AlkB-like"/>
</dbReference>
<keyword evidence="3" id="KW-1185">Reference proteome</keyword>
<dbReference type="InterPro" id="IPR032854">
    <property type="entry name" value="ALKBH3"/>
</dbReference>
<dbReference type="PANTHER" id="PTHR31212:SF4">
    <property type="entry name" value="ALPHA-KETOGLUTARATE-DEPENDENT DIOXYGENASE ALKB HOMOLOG 3"/>
    <property type="match status" value="1"/>
</dbReference>
<dbReference type="EMBL" id="JAMZEK010000001">
    <property type="protein sequence ID" value="MCP1373440.1"/>
    <property type="molecule type" value="Genomic_DNA"/>
</dbReference>
<dbReference type="InterPro" id="IPR005123">
    <property type="entry name" value="Oxoglu/Fe-dep_dioxygenase_dom"/>
</dbReference>
<dbReference type="Pfam" id="PF13532">
    <property type="entry name" value="2OG-FeII_Oxy_2"/>
    <property type="match status" value="1"/>
</dbReference>
<keyword evidence="2" id="KW-0223">Dioxygenase</keyword>
<accession>A0ABT1F7U1</accession>
<evidence type="ECO:0000313" key="3">
    <source>
        <dbReference type="Proteomes" id="UP001204615"/>
    </source>
</evidence>
<proteinExistence type="predicted"/>
<dbReference type="SUPFAM" id="SSF51197">
    <property type="entry name" value="Clavaminate synthase-like"/>
    <property type="match status" value="1"/>
</dbReference>
<evidence type="ECO:0000259" key="1">
    <source>
        <dbReference type="PROSITE" id="PS51471"/>
    </source>
</evidence>